<dbReference type="InterPro" id="IPR036661">
    <property type="entry name" value="Luciferase-like_sf"/>
</dbReference>
<keyword evidence="2" id="KW-1185">Reference proteome</keyword>
<dbReference type="Proteomes" id="UP001501444">
    <property type="component" value="Unassembled WGS sequence"/>
</dbReference>
<dbReference type="EMBL" id="BAAARV010000073">
    <property type="protein sequence ID" value="GAA2372243.1"/>
    <property type="molecule type" value="Genomic_DNA"/>
</dbReference>
<dbReference type="RefSeq" id="WP_344617307.1">
    <property type="nucleotide sequence ID" value="NZ_BAAARV010000073.1"/>
</dbReference>
<reference evidence="2" key="1">
    <citation type="journal article" date="2019" name="Int. J. Syst. Evol. Microbiol.">
        <title>The Global Catalogue of Microorganisms (GCM) 10K type strain sequencing project: providing services to taxonomists for standard genome sequencing and annotation.</title>
        <authorList>
            <consortium name="The Broad Institute Genomics Platform"/>
            <consortium name="The Broad Institute Genome Sequencing Center for Infectious Disease"/>
            <person name="Wu L."/>
            <person name="Ma J."/>
        </authorList>
    </citation>
    <scope>NUCLEOTIDE SEQUENCE [LARGE SCALE GENOMIC DNA]</scope>
    <source>
        <strain evidence="2">JCM 3272</strain>
    </source>
</reference>
<name>A0ABP5U7Z8_9ACTN</name>
<proteinExistence type="predicted"/>
<dbReference type="Gene3D" id="3.20.20.30">
    <property type="entry name" value="Luciferase-like domain"/>
    <property type="match status" value="1"/>
</dbReference>
<comment type="caution">
    <text evidence="1">The sequence shown here is derived from an EMBL/GenBank/DDBJ whole genome shotgun (WGS) entry which is preliminary data.</text>
</comment>
<gene>
    <name evidence="1" type="ORF">GCM10010170_074410</name>
</gene>
<evidence type="ECO:0000313" key="1">
    <source>
        <dbReference type="EMBL" id="GAA2372243.1"/>
    </source>
</evidence>
<protein>
    <submittedName>
        <fullName evidence="1">Uncharacterized protein</fullName>
    </submittedName>
</protein>
<dbReference type="SUPFAM" id="SSF51679">
    <property type="entry name" value="Bacterial luciferase-like"/>
    <property type="match status" value="1"/>
</dbReference>
<accession>A0ABP5U7Z8</accession>
<evidence type="ECO:0000313" key="2">
    <source>
        <dbReference type="Proteomes" id="UP001501444"/>
    </source>
</evidence>
<sequence>MELATLTRSLPGRVIAGIDHGMPNWTRQADARPASPLTLSREDTIAVHTLLRGEPGPAPGRYVTVEGVVIGETPAAPPPVVLGMRGLKS</sequence>
<organism evidence="1 2">
    <name type="scientific">Dactylosporangium salmoneum</name>
    <dbReference type="NCBI Taxonomy" id="53361"/>
    <lineage>
        <taxon>Bacteria</taxon>
        <taxon>Bacillati</taxon>
        <taxon>Actinomycetota</taxon>
        <taxon>Actinomycetes</taxon>
        <taxon>Micromonosporales</taxon>
        <taxon>Micromonosporaceae</taxon>
        <taxon>Dactylosporangium</taxon>
    </lineage>
</organism>